<protein>
    <submittedName>
        <fullName evidence="5">50S ribosomal protein L16</fullName>
    </submittedName>
</protein>
<dbReference type="EMBL" id="KQ242612">
    <property type="protein sequence ID" value="KNC77871.1"/>
    <property type="molecule type" value="Genomic_DNA"/>
</dbReference>
<keyword evidence="2 4" id="KW-0689">Ribosomal protein</keyword>
<dbReference type="GO" id="GO:0005840">
    <property type="term" value="C:ribosome"/>
    <property type="evidence" value="ECO:0007669"/>
    <property type="project" value="UniProtKB-KW"/>
</dbReference>
<dbReference type="InterPro" id="IPR000114">
    <property type="entry name" value="Ribosomal_uL16_bact-type"/>
</dbReference>
<evidence type="ECO:0000256" key="4">
    <source>
        <dbReference type="RuleBase" id="RU004413"/>
    </source>
</evidence>
<dbReference type="PANTHER" id="PTHR12220:SF13">
    <property type="entry name" value="LARGE RIBOSOMAL SUBUNIT PROTEIN UL16M"/>
    <property type="match status" value="1"/>
</dbReference>
<proteinExistence type="inferred from homology"/>
<evidence type="ECO:0000313" key="5">
    <source>
        <dbReference type="EMBL" id="KNC77871.1"/>
    </source>
</evidence>
<dbReference type="GeneID" id="25910185"/>
<gene>
    <name evidence="5" type="ORF">SARC_09681</name>
</gene>
<dbReference type="InterPro" id="IPR036920">
    <property type="entry name" value="Ribosomal_uL16_sf"/>
</dbReference>
<dbReference type="GO" id="GO:1990904">
    <property type="term" value="C:ribonucleoprotein complex"/>
    <property type="evidence" value="ECO:0007669"/>
    <property type="project" value="UniProtKB-KW"/>
</dbReference>
<dbReference type="RefSeq" id="XP_014151773.1">
    <property type="nucleotide sequence ID" value="XM_014296298.1"/>
</dbReference>
<evidence type="ECO:0000256" key="1">
    <source>
        <dbReference type="ARBA" id="ARBA00008931"/>
    </source>
</evidence>
<dbReference type="AlphaFoldDB" id="A0A0L0FMY6"/>
<keyword evidence="6" id="KW-1185">Reference proteome</keyword>
<dbReference type="GO" id="GO:0003735">
    <property type="term" value="F:structural constituent of ribosome"/>
    <property type="evidence" value="ECO:0007669"/>
    <property type="project" value="InterPro"/>
</dbReference>
<organism evidence="5 6">
    <name type="scientific">Sphaeroforma arctica JP610</name>
    <dbReference type="NCBI Taxonomy" id="667725"/>
    <lineage>
        <taxon>Eukaryota</taxon>
        <taxon>Ichthyosporea</taxon>
        <taxon>Ichthyophonida</taxon>
        <taxon>Sphaeroforma</taxon>
    </lineage>
</organism>
<dbReference type="PANTHER" id="PTHR12220">
    <property type="entry name" value="50S/60S RIBOSOMAL PROTEIN L16"/>
    <property type="match status" value="1"/>
</dbReference>
<dbReference type="Gene3D" id="3.90.1170.10">
    <property type="entry name" value="Ribosomal protein L10e/L16"/>
    <property type="match status" value="1"/>
</dbReference>
<dbReference type="PRINTS" id="PR00060">
    <property type="entry name" value="RIBOSOMALL16"/>
</dbReference>
<evidence type="ECO:0000313" key="6">
    <source>
        <dbReference type="Proteomes" id="UP000054560"/>
    </source>
</evidence>
<dbReference type="PROSITE" id="PS00701">
    <property type="entry name" value="RIBOSOMAL_L16_2"/>
    <property type="match status" value="1"/>
</dbReference>
<evidence type="ECO:0000256" key="2">
    <source>
        <dbReference type="ARBA" id="ARBA00022980"/>
    </source>
</evidence>
<sequence length="161" mass="18186">MKPKMTKHKKAFKGRVSSKPIQSDVDFGEYGLRALEPSRITAAQIYACKEVMLRRLRPLRGQLWTRIFPDIPVSEKPAEVRMGKGKGSVEYWCARVRPNTIIFEVGGIPVEAAQDALQQASFKLGIKTKFEIKKEVDYKTLLARPMPSLLVDVPSKINIES</sequence>
<comment type="similarity">
    <text evidence="1 4">Belongs to the universal ribosomal protein uL16 family.</text>
</comment>
<dbReference type="Proteomes" id="UP000054560">
    <property type="component" value="Unassembled WGS sequence"/>
</dbReference>
<dbReference type="SUPFAM" id="SSF54686">
    <property type="entry name" value="Ribosomal protein L16p/L10e"/>
    <property type="match status" value="1"/>
</dbReference>
<evidence type="ECO:0000256" key="3">
    <source>
        <dbReference type="ARBA" id="ARBA00023274"/>
    </source>
</evidence>
<dbReference type="InterPro" id="IPR016180">
    <property type="entry name" value="Ribosomal_uL16_dom"/>
</dbReference>
<dbReference type="STRING" id="667725.A0A0L0FMY6"/>
<dbReference type="Pfam" id="PF00252">
    <property type="entry name" value="Ribosomal_L16"/>
    <property type="match status" value="1"/>
</dbReference>
<dbReference type="GO" id="GO:0006412">
    <property type="term" value="P:translation"/>
    <property type="evidence" value="ECO:0007669"/>
    <property type="project" value="InterPro"/>
</dbReference>
<dbReference type="NCBIfam" id="TIGR01164">
    <property type="entry name" value="rplP_bact"/>
    <property type="match status" value="1"/>
</dbReference>
<dbReference type="GO" id="GO:0019843">
    <property type="term" value="F:rRNA binding"/>
    <property type="evidence" value="ECO:0007669"/>
    <property type="project" value="InterPro"/>
</dbReference>
<dbReference type="InterPro" id="IPR020798">
    <property type="entry name" value="Ribosomal_uL16_CS"/>
</dbReference>
<name>A0A0L0FMY6_9EUKA</name>
<dbReference type="InterPro" id="IPR047873">
    <property type="entry name" value="Ribosomal_uL16"/>
</dbReference>
<dbReference type="OrthoDB" id="268521at2759"/>
<keyword evidence="3 4" id="KW-0687">Ribonucleoprotein</keyword>
<dbReference type="CDD" id="cd01433">
    <property type="entry name" value="Ribosomal_L16_L10e"/>
    <property type="match status" value="1"/>
</dbReference>
<accession>A0A0L0FMY6</accession>
<dbReference type="eggNOG" id="KOG3422">
    <property type="taxonomic scope" value="Eukaryota"/>
</dbReference>
<reference evidence="5 6" key="1">
    <citation type="submission" date="2011-02" db="EMBL/GenBank/DDBJ databases">
        <title>The Genome Sequence of Sphaeroforma arctica JP610.</title>
        <authorList>
            <consortium name="The Broad Institute Genome Sequencing Platform"/>
            <person name="Russ C."/>
            <person name="Cuomo C."/>
            <person name="Young S.K."/>
            <person name="Zeng Q."/>
            <person name="Gargeya S."/>
            <person name="Alvarado L."/>
            <person name="Berlin A."/>
            <person name="Chapman S.B."/>
            <person name="Chen Z."/>
            <person name="Freedman E."/>
            <person name="Gellesch M."/>
            <person name="Goldberg J."/>
            <person name="Griggs A."/>
            <person name="Gujja S."/>
            <person name="Heilman E."/>
            <person name="Heiman D."/>
            <person name="Howarth C."/>
            <person name="Mehta T."/>
            <person name="Neiman D."/>
            <person name="Pearson M."/>
            <person name="Roberts A."/>
            <person name="Saif S."/>
            <person name="Shea T."/>
            <person name="Shenoy N."/>
            <person name="Sisk P."/>
            <person name="Stolte C."/>
            <person name="Sykes S."/>
            <person name="White J."/>
            <person name="Yandava C."/>
            <person name="Burger G."/>
            <person name="Gray M.W."/>
            <person name="Holland P.W.H."/>
            <person name="King N."/>
            <person name="Lang F.B.F."/>
            <person name="Roger A.J."/>
            <person name="Ruiz-Trillo I."/>
            <person name="Haas B."/>
            <person name="Nusbaum C."/>
            <person name="Birren B."/>
        </authorList>
    </citation>
    <scope>NUCLEOTIDE SEQUENCE [LARGE SCALE GENOMIC DNA]</scope>
    <source>
        <strain evidence="5 6">JP610</strain>
    </source>
</reference>